<reference evidence="4" key="1">
    <citation type="journal article" date="2019" name="Int. J. Syst. Evol. Microbiol.">
        <title>The Global Catalogue of Microorganisms (GCM) 10K type strain sequencing project: providing services to taxonomists for standard genome sequencing and annotation.</title>
        <authorList>
            <consortium name="The Broad Institute Genomics Platform"/>
            <consortium name="The Broad Institute Genome Sequencing Center for Infectious Disease"/>
            <person name="Wu L."/>
            <person name="Ma J."/>
        </authorList>
    </citation>
    <scope>NUCLEOTIDE SEQUENCE [LARGE SCALE GENOMIC DNA]</scope>
    <source>
        <strain evidence="4">JCM 17106</strain>
    </source>
</reference>
<dbReference type="Gene3D" id="3.40.50.2300">
    <property type="match status" value="1"/>
</dbReference>
<gene>
    <name evidence="3" type="ORF">GCM10022393_28810</name>
</gene>
<evidence type="ECO:0000256" key="1">
    <source>
        <dbReference type="PROSITE-ProRule" id="PRU00169"/>
    </source>
</evidence>
<dbReference type="Proteomes" id="UP001500459">
    <property type="component" value="Unassembled WGS sequence"/>
</dbReference>
<dbReference type="EMBL" id="BAABCW010000012">
    <property type="protein sequence ID" value="GAA3513250.1"/>
    <property type="molecule type" value="Genomic_DNA"/>
</dbReference>
<dbReference type="SUPFAM" id="SSF52172">
    <property type="entry name" value="CheY-like"/>
    <property type="match status" value="1"/>
</dbReference>
<keyword evidence="1" id="KW-0597">Phosphoprotein</keyword>
<dbReference type="InterPro" id="IPR011006">
    <property type="entry name" value="CheY-like_superfamily"/>
</dbReference>
<sequence>MRRIDIACIIDDDPIYVFGVKKVMNVIDFSNSVMVFRDGQEALNNLKAIITANEKLPDIILLDINMPILDGWQFLDEFVKIPCKKKITIYIASSSVDPQDMLRAKKYSVVKNYVVKPISIDKLRKVLVDFNKAI</sequence>
<organism evidence="3 4">
    <name type="scientific">Aquimarina addita</name>
    <dbReference type="NCBI Taxonomy" id="870485"/>
    <lineage>
        <taxon>Bacteria</taxon>
        <taxon>Pseudomonadati</taxon>
        <taxon>Bacteroidota</taxon>
        <taxon>Flavobacteriia</taxon>
        <taxon>Flavobacteriales</taxon>
        <taxon>Flavobacteriaceae</taxon>
        <taxon>Aquimarina</taxon>
    </lineage>
</organism>
<feature type="modified residue" description="4-aspartylphosphate" evidence="1">
    <location>
        <position position="63"/>
    </location>
</feature>
<dbReference type="RefSeq" id="WP_344928601.1">
    <property type="nucleotide sequence ID" value="NZ_BAABCW010000012.1"/>
</dbReference>
<evidence type="ECO:0000313" key="4">
    <source>
        <dbReference type="Proteomes" id="UP001500459"/>
    </source>
</evidence>
<evidence type="ECO:0000259" key="2">
    <source>
        <dbReference type="PROSITE" id="PS50110"/>
    </source>
</evidence>
<feature type="domain" description="Response regulatory" evidence="2">
    <location>
        <begin position="6"/>
        <end position="131"/>
    </location>
</feature>
<dbReference type="PANTHER" id="PTHR44520">
    <property type="entry name" value="RESPONSE REGULATOR RCP1-RELATED"/>
    <property type="match status" value="1"/>
</dbReference>
<dbReference type="Pfam" id="PF00072">
    <property type="entry name" value="Response_reg"/>
    <property type="match status" value="1"/>
</dbReference>
<dbReference type="PROSITE" id="PS50110">
    <property type="entry name" value="RESPONSE_REGULATORY"/>
    <property type="match status" value="1"/>
</dbReference>
<accession>A0ABP6UML2</accession>
<protein>
    <submittedName>
        <fullName evidence="3">Response regulator</fullName>
    </submittedName>
</protein>
<dbReference type="SMART" id="SM00448">
    <property type="entry name" value="REC"/>
    <property type="match status" value="1"/>
</dbReference>
<keyword evidence="4" id="KW-1185">Reference proteome</keyword>
<proteinExistence type="predicted"/>
<dbReference type="InterPro" id="IPR052893">
    <property type="entry name" value="TCS_response_regulator"/>
</dbReference>
<dbReference type="InterPro" id="IPR001789">
    <property type="entry name" value="Sig_transdc_resp-reg_receiver"/>
</dbReference>
<name>A0ABP6UML2_9FLAO</name>
<dbReference type="PANTHER" id="PTHR44520:SF2">
    <property type="entry name" value="RESPONSE REGULATOR RCP1"/>
    <property type="match status" value="1"/>
</dbReference>
<evidence type="ECO:0000313" key="3">
    <source>
        <dbReference type="EMBL" id="GAA3513250.1"/>
    </source>
</evidence>
<comment type="caution">
    <text evidence="3">The sequence shown here is derived from an EMBL/GenBank/DDBJ whole genome shotgun (WGS) entry which is preliminary data.</text>
</comment>